<evidence type="ECO:0000256" key="9">
    <source>
        <dbReference type="ARBA" id="ARBA00022737"/>
    </source>
</evidence>
<keyword evidence="7" id="KW-0808">Transferase</keyword>
<evidence type="ECO:0000256" key="3">
    <source>
        <dbReference type="ARBA" id="ARBA00003976"/>
    </source>
</evidence>
<evidence type="ECO:0000256" key="7">
    <source>
        <dbReference type="ARBA" id="ARBA00022679"/>
    </source>
</evidence>
<accession>A0AAV0MRI8</accession>
<feature type="region of interest" description="Disordered" evidence="14">
    <location>
        <begin position="1"/>
        <end position="55"/>
    </location>
</feature>
<dbReference type="PANTHER" id="PTHR11685">
    <property type="entry name" value="RBR FAMILY RING FINGER AND IBR DOMAIN-CONTAINING"/>
    <property type="match status" value="1"/>
</dbReference>
<evidence type="ECO:0000256" key="10">
    <source>
        <dbReference type="ARBA" id="ARBA00022771"/>
    </source>
</evidence>
<keyword evidence="12" id="KW-0862">Zinc</keyword>
<evidence type="ECO:0000256" key="8">
    <source>
        <dbReference type="ARBA" id="ARBA00022723"/>
    </source>
</evidence>
<dbReference type="Gene3D" id="1.20.120.1750">
    <property type="match status" value="1"/>
</dbReference>
<dbReference type="PROSITE" id="PS00518">
    <property type="entry name" value="ZF_RING_1"/>
    <property type="match status" value="1"/>
</dbReference>
<feature type="domain" description="RING-type" evidence="16">
    <location>
        <begin position="58"/>
        <end position="217"/>
    </location>
</feature>
<dbReference type="GO" id="GO:0061630">
    <property type="term" value="F:ubiquitin protein ligase activity"/>
    <property type="evidence" value="ECO:0007669"/>
    <property type="project" value="UniProtKB-EC"/>
</dbReference>
<protein>
    <recommendedName>
        <fullName evidence="6">RBR-type E3 ubiquitin transferase</fullName>
        <ecNumber evidence="6">2.3.2.31</ecNumber>
    </recommendedName>
</protein>
<evidence type="ECO:0000256" key="11">
    <source>
        <dbReference type="ARBA" id="ARBA00022786"/>
    </source>
</evidence>
<dbReference type="InterPro" id="IPR002867">
    <property type="entry name" value="IBR_dom"/>
</dbReference>
<evidence type="ECO:0000256" key="1">
    <source>
        <dbReference type="ARBA" id="ARBA00001798"/>
    </source>
</evidence>
<sequence>MDDNGDGVTHISGHKRTQIPSSSSSSSSARKLLRNSPTEKGKSPNPYPDPVHRQPESKQLLCRICTEPRIPNEAFTIKGCSHAFCTDCLANYVALKLQDNVSSSGIACPVWGCPALLEPEQCASFLPSEVFQRWGAVMCEALIFGMQKFHCPFDDCSAVMLDDGGGGGGVEAITQAECPNCFRLFCARCEVPWHPEIGCAEFQKLRYELGERSISSSNQRIEDLEFLCEICTEPRSQKDSFPIRGCSHAYCKDCTAKYIAAKLQDNVSTIGCPIRGCEGMLEPEHCGSILPPEVFERWGSILCENVILGSRKFYCPFKDCSAVMLDDGGEVIAEAECPNCCRLFCARCRVPWHSGIRCDKFQKLHKDEREREDIMLMNLADQKRWKRCPKCRIYVEKTKGCDHMVCRVWDFILVCMSRCGV</sequence>
<dbReference type="FunFam" id="3.30.40.10:FF:000230">
    <property type="entry name" value="RBR-type E3 ubiquitin transferase"/>
    <property type="match status" value="2"/>
</dbReference>
<evidence type="ECO:0000256" key="4">
    <source>
        <dbReference type="ARBA" id="ARBA00004906"/>
    </source>
</evidence>
<evidence type="ECO:0000256" key="5">
    <source>
        <dbReference type="ARBA" id="ARBA00005884"/>
    </source>
</evidence>
<evidence type="ECO:0000313" key="17">
    <source>
        <dbReference type="EMBL" id="CAI0448168.1"/>
    </source>
</evidence>
<keyword evidence="9" id="KW-0677">Repeat</keyword>
<evidence type="ECO:0000259" key="15">
    <source>
        <dbReference type="PROSITE" id="PS50089"/>
    </source>
</evidence>
<comment type="caution">
    <text evidence="17">The sequence shown here is derived from an EMBL/GenBank/DDBJ whole genome shotgun (WGS) entry which is preliminary data.</text>
</comment>
<dbReference type="InterPro" id="IPR013083">
    <property type="entry name" value="Znf_RING/FYVE/PHD"/>
</dbReference>
<name>A0AAV0MRI8_9ROSI</name>
<evidence type="ECO:0000256" key="14">
    <source>
        <dbReference type="SAM" id="MobiDB-lite"/>
    </source>
</evidence>
<comment type="catalytic activity">
    <reaction evidence="1">
        <text>[E2 ubiquitin-conjugating enzyme]-S-ubiquitinyl-L-cysteine + [acceptor protein]-L-lysine = [E2 ubiquitin-conjugating enzyme]-L-cysteine + [acceptor protein]-N(6)-ubiquitinyl-L-lysine.</text>
        <dbReference type="EC" id="2.3.2.31"/>
    </reaction>
</comment>
<dbReference type="InterPro" id="IPR018957">
    <property type="entry name" value="Znf_C3HC4_RING-type"/>
</dbReference>
<dbReference type="GO" id="GO:0008270">
    <property type="term" value="F:zinc ion binding"/>
    <property type="evidence" value="ECO:0007669"/>
    <property type="project" value="UniProtKB-KW"/>
</dbReference>
<evidence type="ECO:0000256" key="12">
    <source>
        <dbReference type="ARBA" id="ARBA00022833"/>
    </source>
</evidence>
<keyword evidence="10 13" id="KW-0863">Zinc-finger</keyword>
<proteinExistence type="inferred from homology"/>
<evidence type="ECO:0000256" key="13">
    <source>
        <dbReference type="PROSITE-ProRule" id="PRU00175"/>
    </source>
</evidence>
<dbReference type="SUPFAM" id="SSF57850">
    <property type="entry name" value="RING/U-box"/>
    <property type="match status" value="5"/>
</dbReference>
<comment type="cofactor">
    <cofactor evidence="2">
        <name>Zn(2+)</name>
        <dbReference type="ChEBI" id="CHEBI:29105"/>
    </cofactor>
</comment>
<keyword evidence="11" id="KW-0833">Ubl conjugation pathway</keyword>
<dbReference type="InterPro" id="IPR044066">
    <property type="entry name" value="TRIAD_supradom"/>
</dbReference>
<evidence type="ECO:0000256" key="6">
    <source>
        <dbReference type="ARBA" id="ARBA00012251"/>
    </source>
</evidence>
<organism evidence="17 18">
    <name type="scientific">Linum tenue</name>
    <dbReference type="NCBI Taxonomy" id="586396"/>
    <lineage>
        <taxon>Eukaryota</taxon>
        <taxon>Viridiplantae</taxon>
        <taxon>Streptophyta</taxon>
        <taxon>Embryophyta</taxon>
        <taxon>Tracheophyta</taxon>
        <taxon>Spermatophyta</taxon>
        <taxon>Magnoliopsida</taxon>
        <taxon>eudicotyledons</taxon>
        <taxon>Gunneridae</taxon>
        <taxon>Pentapetalae</taxon>
        <taxon>rosids</taxon>
        <taxon>fabids</taxon>
        <taxon>Malpighiales</taxon>
        <taxon>Linaceae</taxon>
        <taxon>Linum</taxon>
    </lineage>
</organism>
<dbReference type="Gene3D" id="3.30.40.10">
    <property type="entry name" value="Zinc/RING finger domain, C3HC4 (zinc finger)"/>
    <property type="match status" value="2"/>
</dbReference>
<evidence type="ECO:0000256" key="2">
    <source>
        <dbReference type="ARBA" id="ARBA00001947"/>
    </source>
</evidence>
<dbReference type="PROSITE" id="PS50089">
    <property type="entry name" value="ZF_RING_2"/>
    <property type="match status" value="2"/>
</dbReference>
<comment type="function">
    <text evidence="3">Might act as an E3 ubiquitin-protein ligase, or as part of E3 complex, which accepts ubiquitin from specific E2 ubiquitin-conjugating enzymes and then transfers it to substrates.</text>
</comment>
<dbReference type="EMBL" id="CAMGYJ010000007">
    <property type="protein sequence ID" value="CAI0448168.1"/>
    <property type="molecule type" value="Genomic_DNA"/>
</dbReference>
<feature type="domain" description="RING-type" evidence="16">
    <location>
        <begin position="224"/>
        <end position="421"/>
    </location>
</feature>
<evidence type="ECO:0000313" key="18">
    <source>
        <dbReference type="Proteomes" id="UP001154282"/>
    </source>
</evidence>
<dbReference type="SMART" id="SM00647">
    <property type="entry name" value="IBR"/>
    <property type="match status" value="2"/>
</dbReference>
<keyword evidence="8" id="KW-0479">Metal-binding</keyword>
<dbReference type="PROSITE" id="PS51873">
    <property type="entry name" value="TRIAD"/>
    <property type="match status" value="2"/>
</dbReference>
<dbReference type="CDD" id="cd22582">
    <property type="entry name" value="BRcat_RBR_unk"/>
    <property type="match status" value="1"/>
</dbReference>
<keyword evidence="18" id="KW-1185">Reference proteome</keyword>
<dbReference type="Proteomes" id="UP001154282">
    <property type="component" value="Unassembled WGS sequence"/>
</dbReference>
<dbReference type="SMART" id="SM00184">
    <property type="entry name" value="RING"/>
    <property type="match status" value="2"/>
</dbReference>
<feature type="domain" description="RING-type" evidence="15">
    <location>
        <begin position="228"/>
        <end position="274"/>
    </location>
</feature>
<dbReference type="InterPro" id="IPR001841">
    <property type="entry name" value="Znf_RING"/>
</dbReference>
<evidence type="ECO:0000259" key="16">
    <source>
        <dbReference type="PROSITE" id="PS51873"/>
    </source>
</evidence>
<dbReference type="EC" id="2.3.2.31" evidence="6"/>
<dbReference type="InterPro" id="IPR031127">
    <property type="entry name" value="E3_UB_ligase_RBR"/>
</dbReference>
<dbReference type="GO" id="GO:0016567">
    <property type="term" value="P:protein ubiquitination"/>
    <property type="evidence" value="ECO:0007669"/>
    <property type="project" value="InterPro"/>
</dbReference>
<comment type="similarity">
    <text evidence="5">Belongs to the RBR family. Ariadne subfamily.</text>
</comment>
<dbReference type="Pfam" id="PF00097">
    <property type="entry name" value="zf-C3HC4"/>
    <property type="match status" value="1"/>
</dbReference>
<feature type="domain" description="RING-type" evidence="15">
    <location>
        <begin position="62"/>
        <end position="110"/>
    </location>
</feature>
<gene>
    <name evidence="17" type="ORF">LITE_LOCUS29683</name>
</gene>
<dbReference type="Pfam" id="PF01485">
    <property type="entry name" value="IBR"/>
    <property type="match status" value="2"/>
</dbReference>
<reference evidence="17" key="1">
    <citation type="submission" date="2022-08" db="EMBL/GenBank/DDBJ databases">
        <authorList>
            <person name="Gutierrez-Valencia J."/>
        </authorList>
    </citation>
    <scope>NUCLEOTIDE SEQUENCE</scope>
</reference>
<comment type="pathway">
    <text evidence="4">Protein modification; protein ubiquitination.</text>
</comment>
<dbReference type="InterPro" id="IPR017907">
    <property type="entry name" value="Znf_RING_CS"/>
</dbReference>
<dbReference type="AlphaFoldDB" id="A0AAV0MRI8"/>